<dbReference type="Pfam" id="PF00107">
    <property type="entry name" value="ADH_zinc_N"/>
    <property type="match status" value="1"/>
</dbReference>
<dbReference type="SUPFAM" id="SSF50129">
    <property type="entry name" value="GroES-like"/>
    <property type="match status" value="1"/>
</dbReference>
<dbReference type="PANTHER" id="PTHR48106:SF8">
    <property type="entry name" value="OS02G0805600 PROTEIN"/>
    <property type="match status" value="1"/>
</dbReference>
<evidence type="ECO:0000256" key="2">
    <source>
        <dbReference type="ARBA" id="ARBA00023002"/>
    </source>
</evidence>
<gene>
    <name evidence="4" type="ORF">SAMN05661012_02543</name>
    <name evidence="5" type="ORF">SR876_16990</name>
</gene>
<dbReference type="NCBIfam" id="TIGR02824">
    <property type="entry name" value="quinone_pig3"/>
    <property type="match status" value="1"/>
</dbReference>
<dbReference type="InterPro" id="IPR011032">
    <property type="entry name" value="GroES-like_sf"/>
</dbReference>
<dbReference type="Proteomes" id="UP001326715">
    <property type="component" value="Chromosome"/>
</dbReference>
<dbReference type="SMART" id="SM00829">
    <property type="entry name" value="PKS_ER"/>
    <property type="match status" value="1"/>
</dbReference>
<dbReference type="Gene3D" id="3.90.180.10">
    <property type="entry name" value="Medium-chain alcohol dehydrogenases, catalytic domain"/>
    <property type="match status" value="1"/>
</dbReference>
<dbReference type="InterPro" id="IPR036291">
    <property type="entry name" value="NAD(P)-bd_dom_sf"/>
</dbReference>
<dbReference type="EMBL" id="CP140154">
    <property type="protein sequence ID" value="WQG86636.1"/>
    <property type="molecule type" value="Genomic_DNA"/>
</dbReference>
<dbReference type="GO" id="GO:0070402">
    <property type="term" value="F:NADPH binding"/>
    <property type="evidence" value="ECO:0007669"/>
    <property type="project" value="TreeGrafter"/>
</dbReference>
<evidence type="ECO:0000256" key="1">
    <source>
        <dbReference type="ARBA" id="ARBA00022857"/>
    </source>
</evidence>
<evidence type="ECO:0000259" key="3">
    <source>
        <dbReference type="SMART" id="SM00829"/>
    </source>
</evidence>
<dbReference type="CDD" id="cd05276">
    <property type="entry name" value="p53_inducible_oxidoreductase"/>
    <property type="match status" value="1"/>
</dbReference>
<dbReference type="InterPro" id="IPR020843">
    <property type="entry name" value="ER"/>
</dbReference>
<dbReference type="InterPro" id="IPR013149">
    <property type="entry name" value="ADH-like_C"/>
</dbReference>
<sequence length="323" mass="34736">MKAIVITKPGGPEVLQLQEYPTPTPGAEEVLIEVKAAGLNRADVSQRKGKYPAPPGVVQEILGMEVAGIVIECGPDVTMWKPGDKVCALIAGGGYATHVTAKEGQCLPVPEKLSFAEAASLPEVIATVWTNVFQRAHLQAGENLLVHGGSSGIGIAAIQLGHAFGANVYVTVGSEEKGKACLELGAAGYVNYKEQDFKEAYAGTGMDVILDMVGGEYLDKNIQLLNTEGRLVYINTMGGNMAPLNINRVMQKRLTVTGTTLRPRDYTFRKALSRELLEKVWPLVQAGKYKPVIYATFKYDSAPEAHALMESSQHIGKIILVNE</sequence>
<dbReference type="InterPro" id="IPR014189">
    <property type="entry name" value="Quinone_OxRdtase_PIG3"/>
</dbReference>
<dbReference type="PANTHER" id="PTHR48106">
    <property type="entry name" value="QUINONE OXIDOREDUCTASE PIG3-RELATED"/>
    <property type="match status" value="1"/>
</dbReference>
<dbReference type="EMBL" id="FPIZ01000007">
    <property type="protein sequence ID" value="SFW56162.1"/>
    <property type="molecule type" value="Genomic_DNA"/>
</dbReference>
<organism evidence="4 6">
    <name type="scientific">Chitinophaga sancti</name>
    <dbReference type="NCBI Taxonomy" id="1004"/>
    <lineage>
        <taxon>Bacteria</taxon>
        <taxon>Pseudomonadati</taxon>
        <taxon>Bacteroidota</taxon>
        <taxon>Chitinophagia</taxon>
        <taxon>Chitinophagales</taxon>
        <taxon>Chitinophagaceae</taxon>
        <taxon>Chitinophaga</taxon>
    </lineage>
</organism>
<dbReference type="Proteomes" id="UP000183788">
    <property type="component" value="Unassembled WGS sequence"/>
</dbReference>
<reference evidence="5 7" key="2">
    <citation type="submission" date="2023-11" db="EMBL/GenBank/DDBJ databases">
        <title>MicrobeMod: A computational toolkit for identifying prokaryotic methylation and restriction-modification with nanopore sequencing.</title>
        <authorList>
            <person name="Crits-Christoph A."/>
            <person name="Kang S.C."/>
            <person name="Lee H."/>
            <person name="Ostrov N."/>
        </authorList>
    </citation>
    <scope>NUCLEOTIDE SEQUENCE [LARGE SCALE GENOMIC DNA]</scope>
    <source>
        <strain evidence="5 7">ATCC 23090</strain>
    </source>
</reference>
<name>A0A1K1Q891_9BACT</name>
<evidence type="ECO:0000313" key="4">
    <source>
        <dbReference type="EMBL" id="SFW56162.1"/>
    </source>
</evidence>
<evidence type="ECO:0000313" key="6">
    <source>
        <dbReference type="Proteomes" id="UP000183788"/>
    </source>
</evidence>
<evidence type="ECO:0000313" key="7">
    <source>
        <dbReference type="Proteomes" id="UP001326715"/>
    </source>
</evidence>
<dbReference type="SUPFAM" id="SSF51735">
    <property type="entry name" value="NAD(P)-binding Rossmann-fold domains"/>
    <property type="match status" value="1"/>
</dbReference>
<dbReference type="InterPro" id="IPR013154">
    <property type="entry name" value="ADH-like_N"/>
</dbReference>
<proteinExistence type="predicted"/>
<dbReference type="AlphaFoldDB" id="A0A1K1Q891"/>
<keyword evidence="2" id="KW-0560">Oxidoreductase</keyword>
<protein>
    <submittedName>
        <fullName evidence="5">NAD(P)H-quinone oxidoreductase</fullName>
    </submittedName>
    <submittedName>
        <fullName evidence="4">Putative NAD(P)H quinone oxidoreductase, PIG3 family</fullName>
    </submittedName>
</protein>
<dbReference type="GO" id="GO:0016651">
    <property type="term" value="F:oxidoreductase activity, acting on NAD(P)H"/>
    <property type="evidence" value="ECO:0007669"/>
    <property type="project" value="TreeGrafter"/>
</dbReference>
<dbReference type="Gene3D" id="3.40.50.720">
    <property type="entry name" value="NAD(P)-binding Rossmann-like Domain"/>
    <property type="match status" value="1"/>
</dbReference>
<feature type="domain" description="Enoyl reductase (ER)" evidence="3">
    <location>
        <begin position="10"/>
        <end position="320"/>
    </location>
</feature>
<keyword evidence="1" id="KW-0521">NADP</keyword>
<dbReference type="OrthoDB" id="648910at2"/>
<reference evidence="4 6" key="1">
    <citation type="submission" date="2016-11" db="EMBL/GenBank/DDBJ databases">
        <authorList>
            <person name="Jaros S."/>
            <person name="Januszkiewicz K."/>
            <person name="Wedrychowicz H."/>
        </authorList>
    </citation>
    <scope>NUCLEOTIDE SEQUENCE [LARGE SCALE GENOMIC DNA]</scope>
    <source>
        <strain evidence="4 6">DSM 784</strain>
    </source>
</reference>
<dbReference type="Pfam" id="PF08240">
    <property type="entry name" value="ADH_N"/>
    <property type="match status" value="1"/>
</dbReference>
<dbReference type="RefSeq" id="WP_072360527.1">
    <property type="nucleotide sequence ID" value="NZ_CP139972.1"/>
</dbReference>
<dbReference type="STRING" id="1004.SAMN05661012_02543"/>
<accession>A0A1K1Q891</accession>
<keyword evidence="7" id="KW-1185">Reference proteome</keyword>
<evidence type="ECO:0000313" key="5">
    <source>
        <dbReference type="EMBL" id="WQG86636.1"/>
    </source>
</evidence>